<evidence type="ECO:0000313" key="4">
    <source>
        <dbReference type="Proteomes" id="UP001157946"/>
    </source>
</evidence>
<evidence type="ECO:0000256" key="1">
    <source>
        <dbReference type="PIRSR" id="PIRSR014972-1"/>
    </source>
</evidence>
<accession>A0AA45WIW9</accession>
<comment type="caution">
    <text evidence="3">The sequence shown here is derived from an EMBL/GenBank/DDBJ whole genome shotgun (WGS) entry which is preliminary data.</text>
</comment>
<dbReference type="Proteomes" id="UP001157946">
    <property type="component" value="Unassembled WGS sequence"/>
</dbReference>
<reference evidence="3" key="1">
    <citation type="submission" date="2017-05" db="EMBL/GenBank/DDBJ databases">
        <authorList>
            <person name="Varghese N."/>
            <person name="Submissions S."/>
        </authorList>
    </citation>
    <scope>NUCLEOTIDE SEQUENCE</scope>
    <source>
        <strain evidence="3">DSM 45262</strain>
    </source>
</reference>
<dbReference type="InterPro" id="IPR025540">
    <property type="entry name" value="FlK"/>
</dbReference>
<protein>
    <submittedName>
        <fullName evidence="3">Predicted thioesterase</fullName>
    </submittedName>
</protein>
<dbReference type="PIRSF" id="PIRSF014972">
    <property type="entry name" value="FlK"/>
    <property type="match status" value="1"/>
</dbReference>
<dbReference type="CDD" id="cd03440">
    <property type="entry name" value="hot_dog"/>
    <property type="match status" value="1"/>
</dbReference>
<dbReference type="EMBL" id="FXTU01000001">
    <property type="protein sequence ID" value="SMP01354.1"/>
    <property type="molecule type" value="Genomic_DNA"/>
</dbReference>
<keyword evidence="4" id="KW-1185">Reference proteome</keyword>
<dbReference type="Pfam" id="PF22636">
    <property type="entry name" value="FlK"/>
    <property type="match status" value="1"/>
</dbReference>
<dbReference type="AlphaFoldDB" id="A0AA45WIW9"/>
<feature type="active site" evidence="1">
    <location>
        <position position="36"/>
    </location>
</feature>
<dbReference type="PANTHER" id="PTHR36934">
    <property type="entry name" value="BLR0278 PROTEIN"/>
    <property type="match status" value="1"/>
</dbReference>
<evidence type="ECO:0000259" key="2">
    <source>
        <dbReference type="Pfam" id="PF22636"/>
    </source>
</evidence>
<dbReference type="SUPFAM" id="SSF54637">
    <property type="entry name" value="Thioesterase/thiol ester dehydrase-isomerase"/>
    <property type="match status" value="1"/>
</dbReference>
<proteinExistence type="predicted"/>
<feature type="active site" evidence="1">
    <location>
        <position position="44"/>
    </location>
</feature>
<feature type="domain" description="Fluoroacetyl-CoA-specific thioesterase-like" evidence="2">
    <location>
        <begin position="17"/>
        <end position="118"/>
    </location>
</feature>
<organism evidence="3 4">
    <name type="scientific">Laceyella tengchongensis</name>
    <dbReference type="NCBI Taxonomy" id="574699"/>
    <lineage>
        <taxon>Bacteria</taxon>
        <taxon>Bacillati</taxon>
        <taxon>Bacillota</taxon>
        <taxon>Bacilli</taxon>
        <taxon>Bacillales</taxon>
        <taxon>Thermoactinomycetaceae</taxon>
        <taxon>Laceyella</taxon>
    </lineage>
</organism>
<name>A0AA45WIW9_9BACL</name>
<dbReference type="InterPro" id="IPR029069">
    <property type="entry name" value="HotDog_dom_sf"/>
</dbReference>
<evidence type="ECO:0000313" key="3">
    <source>
        <dbReference type="EMBL" id="SMP01354.1"/>
    </source>
</evidence>
<dbReference type="Gene3D" id="3.10.129.10">
    <property type="entry name" value="Hotdog Thioesterase"/>
    <property type="match status" value="1"/>
</dbReference>
<sequence length="130" mass="14402">MKQGLELGHQETISIVVTEEMAASFAGQMVHPVLSTVHMVYYMEWAGRKVILPFLEEGEEGVGATIHIRHIAPAPIGKRVDFTATVIERTDNKVVCQVKAEHDRAVVGEGEFVQVILPLAKIKANINRMK</sequence>
<gene>
    <name evidence="3" type="ORF">SAMN06265361_101230</name>
</gene>
<dbReference type="RefSeq" id="WP_284723834.1">
    <property type="nucleotide sequence ID" value="NZ_FXTU01000001.1"/>
</dbReference>
<dbReference type="InterPro" id="IPR054485">
    <property type="entry name" value="FlK-like_dom"/>
</dbReference>
<feature type="active site" evidence="1">
    <location>
        <position position="70"/>
    </location>
</feature>
<dbReference type="PANTHER" id="PTHR36934:SF1">
    <property type="entry name" value="THIOESTERASE DOMAIN-CONTAINING PROTEIN"/>
    <property type="match status" value="1"/>
</dbReference>